<dbReference type="AlphaFoldDB" id="A0A7V1LP20"/>
<dbReference type="PANTHER" id="PTHR11280:SF6">
    <property type="entry name" value="GLUCOSAMINE-6-PHOSPHATE ISOMERASE NAGB"/>
    <property type="match status" value="1"/>
</dbReference>
<dbReference type="GO" id="GO:0042802">
    <property type="term" value="F:identical protein binding"/>
    <property type="evidence" value="ECO:0007669"/>
    <property type="project" value="TreeGrafter"/>
</dbReference>
<dbReference type="GO" id="GO:0005737">
    <property type="term" value="C:cytoplasm"/>
    <property type="evidence" value="ECO:0007669"/>
    <property type="project" value="TreeGrafter"/>
</dbReference>
<dbReference type="CDD" id="cd01399">
    <property type="entry name" value="GlcN6P_deaminase"/>
    <property type="match status" value="1"/>
</dbReference>
<dbReference type="InterPro" id="IPR006148">
    <property type="entry name" value="Glc/Gal-6P_isomerase"/>
</dbReference>
<dbReference type="GO" id="GO:0005975">
    <property type="term" value="P:carbohydrate metabolic process"/>
    <property type="evidence" value="ECO:0007669"/>
    <property type="project" value="InterPro"/>
</dbReference>
<evidence type="ECO:0000259" key="1">
    <source>
        <dbReference type="Pfam" id="PF01182"/>
    </source>
</evidence>
<accession>A0A7V1LP20</accession>
<dbReference type="InterPro" id="IPR004547">
    <property type="entry name" value="Glucosamine6P_isomerase"/>
</dbReference>
<dbReference type="SUPFAM" id="SSF100950">
    <property type="entry name" value="NagB/RpiA/CoA transferase-like"/>
    <property type="match status" value="1"/>
</dbReference>
<dbReference type="GO" id="GO:0006043">
    <property type="term" value="P:glucosamine catabolic process"/>
    <property type="evidence" value="ECO:0007669"/>
    <property type="project" value="TreeGrafter"/>
</dbReference>
<dbReference type="Gene3D" id="3.40.50.1360">
    <property type="match status" value="1"/>
</dbReference>
<dbReference type="EMBL" id="DRLD01000362">
    <property type="protein sequence ID" value="HED11569.1"/>
    <property type="molecule type" value="Genomic_DNA"/>
</dbReference>
<comment type="caution">
    <text evidence="2">The sequence shown here is derived from an EMBL/GenBank/DDBJ whole genome shotgun (WGS) entry which is preliminary data.</text>
</comment>
<dbReference type="PANTHER" id="PTHR11280">
    <property type="entry name" value="GLUCOSAMINE-6-PHOSPHATE ISOMERASE"/>
    <property type="match status" value="1"/>
</dbReference>
<dbReference type="GO" id="GO:0004342">
    <property type="term" value="F:glucosamine-6-phosphate deaminase activity"/>
    <property type="evidence" value="ECO:0007669"/>
    <property type="project" value="InterPro"/>
</dbReference>
<reference evidence="2" key="1">
    <citation type="journal article" date="2020" name="mSystems">
        <title>Genome- and Community-Level Interaction Insights into Carbon Utilization and Element Cycling Functions of Hydrothermarchaeota in Hydrothermal Sediment.</title>
        <authorList>
            <person name="Zhou Z."/>
            <person name="Liu Y."/>
            <person name="Xu W."/>
            <person name="Pan J."/>
            <person name="Luo Z.H."/>
            <person name="Li M."/>
        </authorList>
    </citation>
    <scope>NUCLEOTIDE SEQUENCE [LARGE SCALE GENOMIC DNA]</scope>
    <source>
        <strain evidence="2">HyVt-456</strain>
    </source>
</reference>
<name>A0A7V1LP20_CALAY</name>
<evidence type="ECO:0000313" key="2">
    <source>
        <dbReference type="EMBL" id="HED11569.1"/>
    </source>
</evidence>
<dbReference type="InterPro" id="IPR037171">
    <property type="entry name" value="NagB/RpiA_transferase-like"/>
</dbReference>
<organism evidence="2">
    <name type="scientific">Caldithrix abyssi</name>
    <dbReference type="NCBI Taxonomy" id="187145"/>
    <lineage>
        <taxon>Bacteria</taxon>
        <taxon>Pseudomonadati</taxon>
        <taxon>Calditrichota</taxon>
        <taxon>Calditrichia</taxon>
        <taxon>Calditrichales</taxon>
        <taxon>Calditrichaceae</taxon>
        <taxon>Caldithrix</taxon>
    </lineage>
</organism>
<protein>
    <submittedName>
        <fullName evidence="2">Glucosamine-6-phosphate deaminase</fullName>
    </submittedName>
</protein>
<gene>
    <name evidence="2" type="ORF">ENJ10_12835</name>
</gene>
<feature type="domain" description="Glucosamine/galactosamine-6-phosphate isomerase" evidence="1">
    <location>
        <begin position="8"/>
        <end position="230"/>
    </location>
</feature>
<dbReference type="GO" id="GO:0006046">
    <property type="term" value="P:N-acetylglucosamine catabolic process"/>
    <property type="evidence" value="ECO:0007669"/>
    <property type="project" value="TreeGrafter"/>
</dbReference>
<proteinExistence type="predicted"/>
<dbReference type="Proteomes" id="UP000886005">
    <property type="component" value="Unassembled WGS sequence"/>
</dbReference>
<dbReference type="GO" id="GO:0019262">
    <property type="term" value="P:N-acetylneuraminate catabolic process"/>
    <property type="evidence" value="ECO:0007669"/>
    <property type="project" value="TreeGrafter"/>
</dbReference>
<dbReference type="Pfam" id="PF01182">
    <property type="entry name" value="Glucosamine_iso"/>
    <property type="match status" value="1"/>
</dbReference>
<sequence>MKIRVFENSAALSRAAARMAAATIREAIEKKGQATFVAATGASQFEFLEFLTADKEIDWSKTTMFHLDEYVGLPETHKASFRKYLRERFIAKTHPGTVHLINGDAPSAEAEAERLNRLISGREIDIAFVGVGENGHLAFNDPPADFETHTPFLVLELDERCRLQQVNEGWFDSIDLVPRKAISMSVNEILRADTVVCCVPGERKAEAVKNCFDSDLISPQYPSSILKKHKRAYIFLDKSSAFMLSPGRYSVA</sequence>